<evidence type="ECO:0000256" key="2">
    <source>
        <dbReference type="ARBA" id="ARBA00009127"/>
    </source>
</evidence>
<evidence type="ECO:0000256" key="1">
    <source>
        <dbReference type="ARBA" id="ARBA00004613"/>
    </source>
</evidence>
<protein>
    <submittedName>
        <fullName evidence="8">Protein yellow-like</fullName>
    </submittedName>
</protein>
<dbReference type="Pfam" id="PF03022">
    <property type="entry name" value="MRJP"/>
    <property type="match status" value="1"/>
</dbReference>
<feature type="signal peptide" evidence="6">
    <location>
        <begin position="1"/>
        <end position="18"/>
    </location>
</feature>
<dbReference type="PANTHER" id="PTHR10009:SF7">
    <property type="entry name" value="GH10609P-RELATED"/>
    <property type="match status" value="1"/>
</dbReference>
<proteinExistence type="inferred from homology"/>
<keyword evidence="5" id="KW-0325">Glycoprotein</keyword>
<evidence type="ECO:0000256" key="3">
    <source>
        <dbReference type="ARBA" id="ARBA00022525"/>
    </source>
</evidence>
<sequence length="434" mass="49294">MHLIQLYIVLVFVNFCACPTVYNYNGGYVQQNQQQFHRYKELNTMYEARNLEFGFPSAAERQATLRDGRYNPDSALPIDVDVFYTPPNGSPIIFVTIPRFGKGIPYSLAYLTNVQRPNGTELQPYPSYDWHWSHGKDCNGLTSVCRVHIDPCGRMWILDSGEIDNEQFCPPQIVVIDVPTTHLLHRYRLPSEMYKSTVSRFVTPYVDCTDPPPRGECKKVFVYMADATGFGIVVYDVQNARSWRIENKFTYPDPDFSTHTIAGESFELLEGAIGLATTPLGLGLRRSLYFHSFSNDAQVAIPLAVINNSTLWDFGLGSAIEQFSVLGKRGVQCGASAMTSSGVLLCGHYEPVGLFGWNIRNPYTFQTRFLLAENPIKLQFISGLKVIRNPWGKEEVWMLSNRLQKVFTGKINYNEINYRIMRCGLHELLQGRPC</sequence>
<gene>
    <name evidence="8" type="primary">LOC105229926</name>
</gene>
<comment type="similarity">
    <text evidence="2">Belongs to the major royal jelly protein family.</text>
</comment>
<dbReference type="PANTHER" id="PTHR10009">
    <property type="entry name" value="PROTEIN YELLOW-RELATED"/>
    <property type="match status" value="1"/>
</dbReference>
<name>A0ABM3J1F7_BACDO</name>
<organism evidence="7 8">
    <name type="scientific">Bactrocera dorsalis</name>
    <name type="common">Oriental fruit fly</name>
    <name type="synonym">Dacus dorsalis</name>
    <dbReference type="NCBI Taxonomy" id="27457"/>
    <lineage>
        <taxon>Eukaryota</taxon>
        <taxon>Metazoa</taxon>
        <taxon>Ecdysozoa</taxon>
        <taxon>Arthropoda</taxon>
        <taxon>Hexapoda</taxon>
        <taxon>Insecta</taxon>
        <taxon>Pterygota</taxon>
        <taxon>Neoptera</taxon>
        <taxon>Endopterygota</taxon>
        <taxon>Diptera</taxon>
        <taxon>Brachycera</taxon>
        <taxon>Muscomorpha</taxon>
        <taxon>Tephritoidea</taxon>
        <taxon>Tephritidae</taxon>
        <taxon>Bactrocera</taxon>
        <taxon>Bactrocera</taxon>
    </lineage>
</organism>
<evidence type="ECO:0000256" key="4">
    <source>
        <dbReference type="ARBA" id="ARBA00022729"/>
    </source>
</evidence>
<keyword evidence="7" id="KW-1185">Reference proteome</keyword>
<reference evidence="7" key="1">
    <citation type="submission" date="2025-05" db="UniProtKB">
        <authorList>
            <consortium name="RefSeq"/>
        </authorList>
    </citation>
    <scope>NUCLEOTIDE SEQUENCE [LARGE SCALE GENOMIC DNA]</scope>
</reference>
<accession>A0ABM3J1F7</accession>
<feature type="chain" id="PRO_5045786547" evidence="6">
    <location>
        <begin position="19"/>
        <end position="434"/>
    </location>
</feature>
<evidence type="ECO:0000313" key="7">
    <source>
        <dbReference type="Proteomes" id="UP001652620"/>
    </source>
</evidence>
<evidence type="ECO:0000256" key="6">
    <source>
        <dbReference type="SAM" id="SignalP"/>
    </source>
</evidence>
<comment type="subcellular location">
    <subcellularLocation>
        <location evidence="1">Secreted</location>
    </subcellularLocation>
</comment>
<keyword evidence="3" id="KW-0964">Secreted</keyword>
<dbReference type="RefSeq" id="XP_049303069.1">
    <property type="nucleotide sequence ID" value="XM_049447112.1"/>
</dbReference>
<keyword evidence="4 6" id="KW-0732">Signal</keyword>
<dbReference type="Gene3D" id="2.120.10.30">
    <property type="entry name" value="TolB, C-terminal domain"/>
    <property type="match status" value="1"/>
</dbReference>
<dbReference type="InterPro" id="IPR017996">
    <property type="entry name" value="MRJP/yellow-related"/>
</dbReference>
<dbReference type="GeneID" id="105229926"/>
<evidence type="ECO:0000256" key="5">
    <source>
        <dbReference type="ARBA" id="ARBA00023180"/>
    </source>
</evidence>
<evidence type="ECO:0000313" key="8">
    <source>
        <dbReference type="RefSeq" id="XP_049303069.1"/>
    </source>
</evidence>
<reference evidence="8" key="2">
    <citation type="submission" date="2025-08" db="UniProtKB">
        <authorList>
            <consortium name="RefSeq"/>
        </authorList>
    </citation>
    <scope>IDENTIFICATION</scope>
    <source>
        <tissue evidence="8">Adult</tissue>
    </source>
</reference>
<dbReference type="InterPro" id="IPR011042">
    <property type="entry name" value="6-blade_b-propeller_TolB-like"/>
</dbReference>
<dbReference type="Proteomes" id="UP001652620">
    <property type="component" value="Chromosome 2"/>
</dbReference>